<evidence type="ECO:0000313" key="1">
    <source>
        <dbReference type="EnsemblMetazoa" id="ENSAATROPP007556"/>
    </source>
</evidence>
<name>A0AAG5D8T5_ANOAO</name>
<organism evidence="1 2">
    <name type="scientific">Anopheles atroparvus</name>
    <name type="common">European mosquito</name>
    <dbReference type="NCBI Taxonomy" id="41427"/>
    <lineage>
        <taxon>Eukaryota</taxon>
        <taxon>Metazoa</taxon>
        <taxon>Ecdysozoa</taxon>
        <taxon>Arthropoda</taxon>
        <taxon>Hexapoda</taxon>
        <taxon>Insecta</taxon>
        <taxon>Pterygota</taxon>
        <taxon>Neoptera</taxon>
        <taxon>Endopterygota</taxon>
        <taxon>Diptera</taxon>
        <taxon>Nematocera</taxon>
        <taxon>Culicoidea</taxon>
        <taxon>Culicidae</taxon>
        <taxon>Anophelinae</taxon>
        <taxon>Anopheles</taxon>
    </lineage>
</organism>
<protein>
    <submittedName>
        <fullName evidence="1">Uncharacterized protein</fullName>
    </submittedName>
</protein>
<accession>A0AAG5D8T5</accession>
<dbReference type="EnsemblMetazoa" id="ENSAATROPT008398">
    <property type="protein sequence ID" value="ENSAATROPP007556"/>
    <property type="gene ID" value="ENSAATROPG006844"/>
</dbReference>
<proteinExistence type="predicted"/>
<reference evidence="1" key="1">
    <citation type="submission" date="2024-04" db="UniProtKB">
        <authorList>
            <consortium name="EnsemblMetazoa"/>
        </authorList>
    </citation>
    <scope>IDENTIFICATION</scope>
    <source>
        <strain evidence="1">EBRO</strain>
    </source>
</reference>
<keyword evidence="2" id="KW-1185">Reference proteome</keyword>
<sequence length="89" mass="9692">MVVCGFRQHCGNNARTFYSSSEAPLLCSSTIGKHPYDTADASLCKHLLVPGQQVTAGTLGWNFEPTVDVLHQHVAQLRIVQRLDGGIDL</sequence>
<evidence type="ECO:0000313" key="2">
    <source>
        <dbReference type="Proteomes" id="UP000075880"/>
    </source>
</evidence>
<dbReference type="Proteomes" id="UP000075880">
    <property type="component" value="Unassembled WGS sequence"/>
</dbReference>
<dbReference type="AlphaFoldDB" id="A0AAG5D8T5"/>